<keyword evidence="1" id="KW-0067">ATP-binding</keyword>
<name>A0A8G2BEU0_9PROT</name>
<dbReference type="Pfam" id="PF08443">
    <property type="entry name" value="RimK"/>
    <property type="match status" value="1"/>
</dbReference>
<keyword evidence="1" id="KW-0547">Nucleotide-binding</keyword>
<sequence length="319" mass="33803">MTDQPIHVIHENPEWLPPFERAFAVRGEAFVDLDLSDGAIDLAAEPPAGLFYNRMSASAHSRGHRYSPEYASAVIAWLEAHGRPVINGSGAISLEVNKAAQLAKLKRAGVPVPRTVAALGDARVAEAAKLWDEGPVIVKPNRGGKGLGIQLFEDAREVVERAAAGTLQGSIDGITLLQDYIATADGSVTRAEFIGGKLFYAVRIDTGGTFELCPADVCAPEEAEATGGPVFTVVENAVEPAFQASIERFLADGGIDIAGVEFARDAQGRPFVYDVNTNTNYNPDAEAAAGVSAPQALVDYLIRERNRRLAAPKVAAGRG</sequence>
<dbReference type="PROSITE" id="PS50975">
    <property type="entry name" value="ATP_GRASP"/>
    <property type="match status" value="1"/>
</dbReference>
<dbReference type="SUPFAM" id="SSF56059">
    <property type="entry name" value="Glutathione synthetase ATP-binding domain-like"/>
    <property type="match status" value="1"/>
</dbReference>
<dbReference type="GO" id="GO:0046872">
    <property type="term" value="F:metal ion binding"/>
    <property type="evidence" value="ECO:0007669"/>
    <property type="project" value="InterPro"/>
</dbReference>
<reference evidence="3 4" key="1">
    <citation type="submission" date="2016-10" db="EMBL/GenBank/DDBJ databases">
        <authorList>
            <person name="Varghese N."/>
            <person name="Submissions S."/>
        </authorList>
    </citation>
    <scope>NUCLEOTIDE SEQUENCE [LARGE SCALE GENOMIC DNA]</scope>
    <source>
        <strain evidence="3 4">DSM 18839</strain>
    </source>
</reference>
<organism evidence="3 4">
    <name type="scientific">Thalassobaculum litoreum DSM 18839</name>
    <dbReference type="NCBI Taxonomy" id="1123362"/>
    <lineage>
        <taxon>Bacteria</taxon>
        <taxon>Pseudomonadati</taxon>
        <taxon>Pseudomonadota</taxon>
        <taxon>Alphaproteobacteria</taxon>
        <taxon>Rhodospirillales</taxon>
        <taxon>Thalassobaculaceae</taxon>
        <taxon>Thalassobaculum</taxon>
    </lineage>
</organism>
<comment type="caution">
    <text evidence="3">The sequence shown here is derived from an EMBL/GenBank/DDBJ whole genome shotgun (WGS) entry which is preliminary data.</text>
</comment>
<feature type="domain" description="ATP-grasp" evidence="2">
    <location>
        <begin position="102"/>
        <end position="302"/>
    </location>
</feature>
<gene>
    <name evidence="3" type="ORF">SAMN05660686_00335</name>
</gene>
<dbReference type="AlphaFoldDB" id="A0A8G2BEU0"/>
<dbReference type="Gene3D" id="3.30.1490.20">
    <property type="entry name" value="ATP-grasp fold, A domain"/>
    <property type="match status" value="1"/>
</dbReference>
<dbReference type="RefSeq" id="WP_093147657.1">
    <property type="nucleotide sequence ID" value="NZ_FNBW01000001.1"/>
</dbReference>
<dbReference type="InterPro" id="IPR013815">
    <property type="entry name" value="ATP_grasp_subdomain_1"/>
</dbReference>
<dbReference type="GO" id="GO:0005737">
    <property type="term" value="C:cytoplasm"/>
    <property type="evidence" value="ECO:0007669"/>
    <property type="project" value="TreeGrafter"/>
</dbReference>
<keyword evidence="4" id="KW-1185">Reference proteome</keyword>
<dbReference type="InterPro" id="IPR013651">
    <property type="entry name" value="ATP-grasp_RimK-type"/>
</dbReference>
<dbReference type="PANTHER" id="PTHR21621">
    <property type="entry name" value="RIBOSOMAL PROTEIN S6 MODIFICATION PROTEIN"/>
    <property type="match status" value="1"/>
</dbReference>
<keyword evidence="3" id="KW-0436">Ligase</keyword>
<dbReference type="Gene3D" id="3.30.470.20">
    <property type="entry name" value="ATP-grasp fold, B domain"/>
    <property type="match status" value="1"/>
</dbReference>
<dbReference type="Proteomes" id="UP000198615">
    <property type="component" value="Unassembled WGS sequence"/>
</dbReference>
<proteinExistence type="predicted"/>
<dbReference type="GO" id="GO:0009432">
    <property type="term" value="P:SOS response"/>
    <property type="evidence" value="ECO:0007669"/>
    <property type="project" value="TreeGrafter"/>
</dbReference>
<dbReference type="PANTHER" id="PTHR21621:SF0">
    <property type="entry name" value="BETA-CITRYLGLUTAMATE SYNTHASE B-RELATED"/>
    <property type="match status" value="1"/>
</dbReference>
<dbReference type="GO" id="GO:0005524">
    <property type="term" value="F:ATP binding"/>
    <property type="evidence" value="ECO:0007669"/>
    <property type="project" value="UniProtKB-UniRule"/>
</dbReference>
<evidence type="ECO:0000259" key="2">
    <source>
        <dbReference type="PROSITE" id="PS50975"/>
    </source>
</evidence>
<dbReference type="OrthoDB" id="4789744at2"/>
<accession>A0A8G2BEU0</accession>
<protein>
    <submittedName>
        <fullName evidence="3">Glutathione synthase/RimK-type ligase, ATP-grasp superfamily</fullName>
    </submittedName>
</protein>
<dbReference type="GO" id="GO:0018169">
    <property type="term" value="F:ribosomal S6-glutamic acid ligase activity"/>
    <property type="evidence" value="ECO:0007669"/>
    <property type="project" value="TreeGrafter"/>
</dbReference>
<evidence type="ECO:0000313" key="3">
    <source>
        <dbReference type="EMBL" id="SDF11988.1"/>
    </source>
</evidence>
<dbReference type="InterPro" id="IPR011761">
    <property type="entry name" value="ATP-grasp"/>
</dbReference>
<evidence type="ECO:0000313" key="4">
    <source>
        <dbReference type="Proteomes" id="UP000198615"/>
    </source>
</evidence>
<evidence type="ECO:0000256" key="1">
    <source>
        <dbReference type="PROSITE-ProRule" id="PRU00409"/>
    </source>
</evidence>
<dbReference type="EMBL" id="FNBW01000001">
    <property type="protein sequence ID" value="SDF11988.1"/>
    <property type="molecule type" value="Genomic_DNA"/>
</dbReference>